<dbReference type="PANTHER" id="PTHR48107">
    <property type="entry name" value="NADPH-DEPENDENT ALDEHYDE REDUCTASE-LIKE PROTEIN, CHLOROPLASTIC-RELATED"/>
    <property type="match status" value="1"/>
</dbReference>
<organism evidence="4 5">
    <name type="scientific">Cylindrodendrum hubeiense</name>
    <dbReference type="NCBI Taxonomy" id="595255"/>
    <lineage>
        <taxon>Eukaryota</taxon>
        <taxon>Fungi</taxon>
        <taxon>Dikarya</taxon>
        <taxon>Ascomycota</taxon>
        <taxon>Pezizomycotina</taxon>
        <taxon>Sordariomycetes</taxon>
        <taxon>Hypocreomycetidae</taxon>
        <taxon>Hypocreales</taxon>
        <taxon>Nectriaceae</taxon>
        <taxon>Cylindrodendrum</taxon>
    </lineage>
</organism>
<dbReference type="Pfam" id="PF13561">
    <property type="entry name" value="adh_short_C2"/>
    <property type="match status" value="1"/>
</dbReference>
<evidence type="ECO:0000256" key="1">
    <source>
        <dbReference type="ARBA" id="ARBA00006484"/>
    </source>
</evidence>
<dbReference type="InterPro" id="IPR002347">
    <property type="entry name" value="SDR_fam"/>
</dbReference>
<evidence type="ECO:0000256" key="3">
    <source>
        <dbReference type="ARBA" id="ARBA00023002"/>
    </source>
</evidence>
<protein>
    <submittedName>
        <fullName evidence="4">Uncharacterized protein</fullName>
    </submittedName>
</protein>
<evidence type="ECO:0000313" key="5">
    <source>
        <dbReference type="Proteomes" id="UP000722485"/>
    </source>
</evidence>
<keyword evidence="5" id="KW-1185">Reference proteome</keyword>
<dbReference type="PRINTS" id="PR00081">
    <property type="entry name" value="GDHRDH"/>
</dbReference>
<dbReference type="FunFam" id="3.40.50.720:FF:000084">
    <property type="entry name" value="Short-chain dehydrogenase reductase"/>
    <property type="match status" value="1"/>
</dbReference>
<comment type="similarity">
    <text evidence="1">Belongs to the short-chain dehydrogenases/reductases (SDR) family.</text>
</comment>
<comment type="caution">
    <text evidence="4">The sequence shown here is derived from an EMBL/GenBank/DDBJ whole genome shotgun (WGS) entry which is preliminary data.</text>
</comment>
<name>A0A9P5HKR6_9HYPO</name>
<sequence>MSATEGLSLPNKVAIITGSGRENGIGAAIALTLARAGAHVTINYVSESSVSRAAEVVAKIESTVGKGRVHAVRADVSTPKGSQKIVDETLEAFGVDHIDIIGLVAGGTILTSKPEDIMRSFEVAIVGPVLLLQTAYPYIPRGGRIINIGSVASRMGFVQMPIYAAAKAAMDQLTFTLAREIGRDGKHITINTVAPGPVLTDSLPPVPEVEQAKDYLVSLTRAEERVGTVEDIADAVLLLTSEKSRWITGQFISVSGGINGG</sequence>
<evidence type="ECO:0000313" key="4">
    <source>
        <dbReference type="EMBL" id="KAF7553462.1"/>
    </source>
</evidence>
<dbReference type="OrthoDB" id="47007at2759"/>
<dbReference type="InterPro" id="IPR020904">
    <property type="entry name" value="Sc_DH/Rdtase_CS"/>
</dbReference>
<evidence type="ECO:0000256" key="2">
    <source>
        <dbReference type="ARBA" id="ARBA00022857"/>
    </source>
</evidence>
<dbReference type="Proteomes" id="UP000722485">
    <property type="component" value="Unassembled WGS sequence"/>
</dbReference>
<dbReference type="PANTHER" id="PTHR48107:SF7">
    <property type="entry name" value="RE15974P"/>
    <property type="match status" value="1"/>
</dbReference>
<dbReference type="AlphaFoldDB" id="A0A9P5HKR6"/>
<keyword evidence="3" id="KW-0560">Oxidoreductase</keyword>
<proteinExistence type="inferred from homology"/>
<dbReference type="EMBL" id="JAANBB010000045">
    <property type="protein sequence ID" value="KAF7553462.1"/>
    <property type="molecule type" value="Genomic_DNA"/>
</dbReference>
<gene>
    <name evidence="4" type="ORF">G7Z17_g3576</name>
</gene>
<dbReference type="InterPro" id="IPR036291">
    <property type="entry name" value="NAD(P)-bd_dom_sf"/>
</dbReference>
<accession>A0A9P5HKR6</accession>
<keyword evidence="2" id="KW-0521">NADP</keyword>
<dbReference type="PROSITE" id="PS00061">
    <property type="entry name" value="ADH_SHORT"/>
    <property type="match status" value="1"/>
</dbReference>
<reference evidence="4" key="1">
    <citation type="submission" date="2020-03" db="EMBL/GenBank/DDBJ databases">
        <title>Draft Genome Sequence of Cylindrodendrum hubeiense.</title>
        <authorList>
            <person name="Buettner E."/>
            <person name="Kellner H."/>
        </authorList>
    </citation>
    <scope>NUCLEOTIDE SEQUENCE</scope>
    <source>
        <strain evidence="4">IHI 201604</strain>
    </source>
</reference>
<dbReference type="SUPFAM" id="SSF51735">
    <property type="entry name" value="NAD(P)-binding Rossmann-fold domains"/>
    <property type="match status" value="1"/>
</dbReference>
<dbReference type="Gene3D" id="3.40.50.720">
    <property type="entry name" value="NAD(P)-binding Rossmann-like Domain"/>
    <property type="match status" value="1"/>
</dbReference>
<dbReference type="GO" id="GO:0016614">
    <property type="term" value="F:oxidoreductase activity, acting on CH-OH group of donors"/>
    <property type="evidence" value="ECO:0007669"/>
    <property type="project" value="UniProtKB-ARBA"/>
</dbReference>
<dbReference type="PRINTS" id="PR00080">
    <property type="entry name" value="SDRFAMILY"/>
</dbReference>